<dbReference type="SUPFAM" id="SSF51395">
    <property type="entry name" value="FMN-linked oxidoreductases"/>
    <property type="match status" value="1"/>
</dbReference>
<keyword evidence="2" id="KW-0017">Alkaloid metabolism</keyword>
<reference evidence="8" key="1">
    <citation type="journal article" date="2015" name="Genome Announc.">
        <title>Draft genome sequence of the fungus Penicillium brasilianum MG11.</title>
        <authorList>
            <person name="Horn F."/>
            <person name="Linde J."/>
            <person name="Mattern D.J."/>
            <person name="Walther G."/>
            <person name="Guthke R."/>
            <person name="Brakhage A.A."/>
            <person name="Valiante V."/>
        </authorList>
    </citation>
    <scope>NUCLEOTIDE SEQUENCE [LARGE SCALE GENOMIC DNA]</scope>
    <source>
        <strain evidence="8">MG11</strain>
    </source>
</reference>
<dbReference type="STRING" id="104259.A0A0F7TVC2"/>
<comment type="pathway">
    <text evidence="1">Alkaloid biosynthesis; ergot alkaloid biosynthesis.</text>
</comment>
<evidence type="ECO:0000256" key="2">
    <source>
        <dbReference type="ARBA" id="ARBA00022589"/>
    </source>
</evidence>
<evidence type="ECO:0000259" key="6">
    <source>
        <dbReference type="Pfam" id="PF00724"/>
    </source>
</evidence>
<dbReference type="FunFam" id="3.20.20.70:FF:000138">
    <property type="entry name" value="NADPH dehydrogenase 1"/>
    <property type="match status" value="1"/>
</dbReference>
<dbReference type="Proteomes" id="UP000042958">
    <property type="component" value="Unassembled WGS sequence"/>
</dbReference>
<dbReference type="InterPro" id="IPR001155">
    <property type="entry name" value="OxRdtase_FMN_N"/>
</dbReference>
<dbReference type="InterPro" id="IPR045247">
    <property type="entry name" value="Oye-like"/>
</dbReference>
<dbReference type="GO" id="GO:0003959">
    <property type="term" value="F:NADPH dehydrogenase activity"/>
    <property type="evidence" value="ECO:0007669"/>
    <property type="project" value="TreeGrafter"/>
</dbReference>
<dbReference type="GO" id="GO:0010181">
    <property type="term" value="F:FMN binding"/>
    <property type="evidence" value="ECO:0007669"/>
    <property type="project" value="InterPro"/>
</dbReference>
<protein>
    <recommendedName>
        <fullName evidence="5">chanoclavine-I aldehyde reductase</fullName>
        <ecNumber evidence="5">1.3.1.100</ecNumber>
    </recommendedName>
</protein>
<feature type="domain" description="NADH:flavin oxidoreductase/NADH oxidase N-terminal" evidence="6">
    <location>
        <begin position="7"/>
        <end position="336"/>
    </location>
</feature>
<dbReference type="InterPro" id="IPR013785">
    <property type="entry name" value="Aldolase_TIM"/>
</dbReference>
<name>A0A0F7TVC2_PENBI</name>
<dbReference type="Pfam" id="PF00724">
    <property type="entry name" value="Oxidored_FMN"/>
    <property type="match status" value="1"/>
</dbReference>
<evidence type="ECO:0000313" key="7">
    <source>
        <dbReference type="EMBL" id="CEJ59042.1"/>
    </source>
</evidence>
<dbReference type="GO" id="GO:0009820">
    <property type="term" value="P:alkaloid metabolic process"/>
    <property type="evidence" value="ECO:0007669"/>
    <property type="project" value="UniProtKB-KW"/>
</dbReference>
<organism evidence="7 8">
    <name type="scientific">Penicillium brasilianum</name>
    <dbReference type="NCBI Taxonomy" id="104259"/>
    <lineage>
        <taxon>Eukaryota</taxon>
        <taxon>Fungi</taxon>
        <taxon>Dikarya</taxon>
        <taxon>Ascomycota</taxon>
        <taxon>Pezizomycotina</taxon>
        <taxon>Eurotiomycetes</taxon>
        <taxon>Eurotiomycetidae</taxon>
        <taxon>Eurotiales</taxon>
        <taxon>Aspergillaceae</taxon>
        <taxon>Penicillium</taxon>
    </lineage>
</organism>
<dbReference type="EC" id="1.3.1.100" evidence="5"/>
<dbReference type="CDD" id="cd02933">
    <property type="entry name" value="OYE_like_FMN"/>
    <property type="match status" value="1"/>
</dbReference>
<sequence length="370" mass="41257">MTSQSRLFKPLKIGDMEIQHRIGMAPLTRLRASHDRVPTSMMKEYYSQRSAVPGTLIITEGTFVSAKCGGFPYAPGIWCEDQIAAWKTITDEVHRRGCFIFCQLFAMGRAADVEVARQEGVPIVAPSAIPIEEGVAVPQEMTIEEIKQTVGDFLQASKNAIRAGFDGVEIHGANGYLLDQFIQDVSNKRQDDYGGNLENRSRLLDEVIKVVAGAIGPKRVGLRLSPWSTFQGMRMDDPIPQFTDVIKKASQSDIAYLHLVESRVSGATDSDAQERLDFAYDLWTGPLLVAGGYTPLEAQTLVDGKYPNNDIIVIFGRLFISNPDLIYRVKEGLKLNPYKRETFYVVQSAVGYLDYPLSDTYLLNRQEVPH</sequence>
<keyword evidence="8" id="KW-1185">Reference proteome</keyword>
<dbReference type="EMBL" id="CDHK01000006">
    <property type="protein sequence ID" value="CEJ59042.1"/>
    <property type="molecule type" value="Genomic_DNA"/>
</dbReference>
<dbReference type="OrthoDB" id="276546at2759"/>
<dbReference type="PANTHER" id="PTHR22893:SF91">
    <property type="entry name" value="NADPH DEHYDROGENASE 2-RELATED"/>
    <property type="match status" value="1"/>
</dbReference>
<comment type="catalytic activity">
    <reaction evidence="4">
        <text>dihydrochanoclavine-I aldehyde + NADP(+) = chanoclavine-I aldehyde + NADPH + H(+)</text>
        <dbReference type="Rhea" id="RHEA:35947"/>
        <dbReference type="ChEBI" id="CHEBI:15378"/>
        <dbReference type="ChEBI" id="CHEBI:57783"/>
        <dbReference type="ChEBI" id="CHEBI:58349"/>
        <dbReference type="ChEBI" id="CHEBI:65032"/>
        <dbReference type="ChEBI" id="CHEBI:71487"/>
        <dbReference type="EC" id="1.3.1.100"/>
    </reaction>
</comment>
<evidence type="ECO:0000256" key="1">
    <source>
        <dbReference type="ARBA" id="ARBA00005107"/>
    </source>
</evidence>
<dbReference type="PANTHER" id="PTHR22893">
    <property type="entry name" value="NADH OXIDOREDUCTASE-RELATED"/>
    <property type="match status" value="1"/>
</dbReference>
<dbReference type="AlphaFoldDB" id="A0A0F7TVC2"/>
<keyword evidence="3" id="KW-0521">NADP</keyword>
<evidence type="ECO:0000256" key="3">
    <source>
        <dbReference type="ARBA" id="ARBA00022857"/>
    </source>
</evidence>
<accession>A0A0F7TVC2</accession>
<evidence type="ECO:0000256" key="5">
    <source>
        <dbReference type="ARBA" id="ARBA00066635"/>
    </source>
</evidence>
<gene>
    <name evidence="7" type="ORF">PMG11_07679</name>
</gene>
<dbReference type="Gene3D" id="3.20.20.70">
    <property type="entry name" value="Aldolase class I"/>
    <property type="match status" value="1"/>
</dbReference>
<evidence type="ECO:0000256" key="4">
    <source>
        <dbReference type="ARBA" id="ARBA00051276"/>
    </source>
</evidence>
<proteinExistence type="predicted"/>
<evidence type="ECO:0000313" key="8">
    <source>
        <dbReference type="Proteomes" id="UP000042958"/>
    </source>
</evidence>